<evidence type="ECO:0000313" key="7">
    <source>
        <dbReference type="EMBL" id="KFC78951.1"/>
    </source>
</evidence>
<dbReference type="Gene3D" id="3.40.190.10">
    <property type="entry name" value="Periplasmic binding protein-like II"/>
    <property type="match status" value="2"/>
</dbReference>
<dbReference type="EMBL" id="JMPJ01000066">
    <property type="protein sequence ID" value="KFC78951.1"/>
    <property type="molecule type" value="Genomic_DNA"/>
</dbReference>
<accession>A0A085G5F6</accession>
<dbReference type="GeneID" id="78381952"/>
<dbReference type="PANTHER" id="PTHR30346:SF30">
    <property type="entry name" value="SMALL NEUTRAL PROTEASE REGULATORY PROTEIN"/>
    <property type="match status" value="1"/>
</dbReference>
<dbReference type="CDD" id="cd08414">
    <property type="entry name" value="PBP2_LTTR_aromatics_like"/>
    <property type="match status" value="1"/>
</dbReference>
<keyword evidence="2" id="KW-0678">Repressor</keyword>
<keyword evidence="5" id="KW-0804">Transcription</keyword>
<dbReference type="STRING" id="910964.GEAM_3514"/>
<dbReference type="Gene3D" id="1.10.10.10">
    <property type="entry name" value="Winged helix-like DNA-binding domain superfamily/Winged helix DNA-binding domain"/>
    <property type="match status" value="1"/>
</dbReference>
<dbReference type="RefSeq" id="WP_034793996.1">
    <property type="nucleotide sequence ID" value="NZ_JMPJ01000066.1"/>
</dbReference>
<dbReference type="InterPro" id="IPR036390">
    <property type="entry name" value="WH_DNA-bd_sf"/>
</dbReference>
<name>A0A085G5F6_EWIA3</name>
<dbReference type="InterPro" id="IPR036388">
    <property type="entry name" value="WH-like_DNA-bd_sf"/>
</dbReference>
<dbReference type="eggNOG" id="COG0583">
    <property type="taxonomic scope" value="Bacteria"/>
</dbReference>
<evidence type="ECO:0000256" key="3">
    <source>
        <dbReference type="ARBA" id="ARBA00023015"/>
    </source>
</evidence>
<evidence type="ECO:0000313" key="8">
    <source>
        <dbReference type="Proteomes" id="UP000028640"/>
    </source>
</evidence>
<feature type="domain" description="HTH lysR-type" evidence="6">
    <location>
        <begin position="1"/>
        <end position="58"/>
    </location>
</feature>
<evidence type="ECO:0000259" key="6">
    <source>
        <dbReference type="PROSITE" id="PS50931"/>
    </source>
</evidence>
<dbReference type="PROSITE" id="PS50931">
    <property type="entry name" value="HTH_LYSR"/>
    <property type="match status" value="1"/>
</dbReference>
<dbReference type="FunFam" id="1.10.10.10:FF:000001">
    <property type="entry name" value="LysR family transcriptional regulator"/>
    <property type="match status" value="1"/>
</dbReference>
<gene>
    <name evidence="7" type="ORF">GEAM_3514</name>
</gene>
<dbReference type="PANTHER" id="PTHR30346">
    <property type="entry name" value="TRANSCRIPTIONAL DUAL REGULATOR HCAR-RELATED"/>
    <property type="match status" value="1"/>
</dbReference>
<comment type="similarity">
    <text evidence="1">Belongs to the LysR transcriptional regulatory family.</text>
</comment>
<reference evidence="7 8" key="1">
    <citation type="submission" date="2014-05" db="EMBL/GenBank/DDBJ databases">
        <title>ATOL: Assembling a taxonomically balanced genome-scale reconstruction of the evolutionary history of the Enterobacteriaceae.</title>
        <authorList>
            <person name="Plunkett G.III."/>
            <person name="Neeno-Eckwall E.C."/>
            <person name="Glasner J.D."/>
            <person name="Perna N.T."/>
        </authorList>
    </citation>
    <scope>NUCLEOTIDE SEQUENCE [LARGE SCALE GENOMIC DNA]</scope>
    <source>
        <strain evidence="7 8">ATCC 33852</strain>
    </source>
</reference>
<protein>
    <submittedName>
        <fullName evidence="7">LysR family transcriptional regulator</fullName>
    </submittedName>
</protein>
<dbReference type="GO" id="GO:0003700">
    <property type="term" value="F:DNA-binding transcription factor activity"/>
    <property type="evidence" value="ECO:0007669"/>
    <property type="project" value="InterPro"/>
</dbReference>
<dbReference type="Proteomes" id="UP000028640">
    <property type="component" value="Unassembled WGS sequence"/>
</dbReference>
<comment type="caution">
    <text evidence="7">The sequence shown here is derived from an EMBL/GenBank/DDBJ whole genome shotgun (WGS) entry which is preliminary data.</text>
</comment>
<evidence type="ECO:0000256" key="5">
    <source>
        <dbReference type="ARBA" id="ARBA00023163"/>
    </source>
</evidence>
<dbReference type="InterPro" id="IPR000847">
    <property type="entry name" value="LysR_HTH_N"/>
</dbReference>
<proteinExistence type="inferred from homology"/>
<keyword evidence="4" id="KW-0238">DNA-binding</keyword>
<dbReference type="GO" id="GO:0003677">
    <property type="term" value="F:DNA binding"/>
    <property type="evidence" value="ECO:0007669"/>
    <property type="project" value="UniProtKB-KW"/>
</dbReference>
<dbReference type="OrthoDB" id="6804990at2"/>
<dbReference type="PRINTS" id="PR00039">
    <property type="entry name" value="HTHLYSR"/>
</dbReference>
<dbReference type="Pfam" id="PF03466">
    <property type="entry name" value="LysR_substrate"/>
    <property type="match status" value="1"/>
</dbReference>
<keyword evidence="3" id="KW-0805">Transcription regulation</keyword>
<dbReference type="SUPFAM" id="SSF53850">
    <property type="entry name" value="Periplasmic binding protein-like II"/>
    <property type="match status" value="1"/>
</dbReference>
<keyword evidence="8" id="KW-1185">Reference proteome</keyword>
<evidence type="ECO:0000256" key="1">
    <source>
        <dbReference type="ARBA" id="ARBA00009437"/>
    </source>
</evidence>
<organism evidence="7 8">
    <name type="scientific">Ewingella americana (strain ATCC 33852 / DSM 4580 / CCUG 14506 / JCM 5911 / LMG 7869 / NCTC 12157 / CDC 1468-78)</name>
    <dbReference type="NCBI Taxonomy" id="910964"/>
    <lineage>
        <taxon>Bacteria</taxon>
        <taxon>Pseudomonadati</taxon>
        <taxon>Pseudomonadota</taxon>
        <taxon>Gammaproteobacteria</taxon>
        <taxon>Enterobacterales</taxon>
        <taxon>Yersiniaceae</taxon>
        <taxon>Ewingella</taxon>
    </lineage>
</organism>
<dbReference type="SUPFAM" id="SSF46785">
    <property type="entry name" value="Winged helix' DNA-binding domain"/>
    <property type="match status" value="1"/>
</dbReference>
<dbReference type="AlphaFoldDB" id="A0A085G5F6"/>
<evidence type="ECO:0000256" key="4">
    <source>
        <dbReference type="ARBA" id="ARBA00023125"/>
    </source>
</evidence>
<dbReference type="InterPro" id="IPR005119">
    <property type="entry name" value="LysR_subst-bd"/>
</dbReference>
<evidence type="ECO:0000256" key="2">
    <source>
        <dbReference type="ARBA" id="ARBA00022491"/>
    </source>
</evidence>
<dbReference type="Pfam" id="PF00126">
    <property type="entry name" value="HTH_1"/>
    <property type="match status" value="1"/>
</dbReference>
<dbReference type="GO" id="GO:0032993">
    <property type="term" value="C:protein-DNA complex"/>
    <property type="evidence" value="ECO:0007669"/>
    <property type="project" value="TreeGrafter"/>
</dbReference>
<sequence length="305" mass="33100">MELRHLRYFMAVADTLHFAAAAENLDIAAPTLSVQIKQLEEMVGTPLFVRTKRAVHLTQAGELFRHDAAATLLQAQRTLDTGLRAARGEIGQVALGYVGSALWSGLLGQLVCEYKQQRPQIALLTSERPMVSLPQDLLDGSLDVALVRGPTPLPDGLQMRALQRDNFCLALPASHPLADAAEPIAPQQLVGEAFVMAEQTSGMHEVARRGGFSIRQQHPSGGLVDVLAQVAFNVGIAVIPASLSRVISLPGVVYRSIQPPEIPSGIVMLFRQWERTPAIVNFISFAESMQFDDALIEPQGHPIKP</sequence>